<dbReference type="EC" id="5.2.1.8" evidence="5"/>
<accession>A0ABY2E0X5</accession>
<evidence type="ECO:0000259" key="6">
    <source>
        <dbReference type="PROSITE" id="PS50059"/>
    </source>
</evidence>
<evidence type="ECO:0000313" key="8">
    <source>
        <dbReference type="Proteomes" id="UP000504882"/>
    </source>
</evidence>
<feature type="domain" description="PPIase FKBP-type" evidence="6">
    <location>
        <begin position="214"/>
        <end position="279"/>
    </location>
</feature>
<dbReference type="InterPro" id="IPR046357">
    <property type="entry name" value="PPIase_dom_sf"/>
</dbReference>
<dbReference type="EMBL" id="SMNA01000009">
    <property type="protein sequence ID" value="TDE90370.1"/>
    <property type="molecule type" value="Genomic_DNA"/>
</dbReference>
<dbReference type="SUPFAM" id="SSF54534">
    <property type="entry name" value="FKBP-like"/>
    <property type="match status" value="1"/>
</dbReference>
<organism evidence="7 8">
    <name type="scientific">Occultella glacieicola</name>
    <dbReference type="NCBI Taxonomy" id="2518684"/>
    <lineage>
        <taxon>Bacteria</taxon>
        <taxon>Bacillati</taxon>
        <taxon>Actinomycetota</taxon>
        <taxon>Actinomycetes</taxon>
        <taxon>Micrococcales</taxon>
        <taxon>Ruaniaceae</taxon>
        <taxon>Occultella</taxon>
    </lineage>
</organism>
<proteinExistence type="inferred from homology"/>
<evidence type="ECO:0000313" key="7">
    <source>
        <dbReference type="EMBL" id="TDE90370.1"/>
    </source>
</evidence>
<dbReference type="Pfam" id="PF00254">
    <property type="entry name" value="FKBP_C"/>
    <property type="match status" value="1"/>
</dbReference>
<reference evidence="7 8" key="1">
    <citation type="submission" date="2019-03" db="EMBL/GenBank/DDBJ databases">
        <title>Genomic features of bacteria from cold environments.</title>
        <authorList>
            <person name="Shen L."/>
        </authorList>
    </citation>
    <scope>NUCLEOTIDE SEQUENCE [LARGE SCALE GENOMIC DNA]</scope>
    <source>
        <strain evidence="8">T3246-1</strain>
    </source>
</reference>
<keyword evidence="3 4" id="KW-0413">Isomerase</keyword>
<keyword evidence="2 4" id="KW-0697">Rotamase</keyword>
<comment type="caution">
    <text evidence="7">The sequence shown here is derived from an EMBL/GenBank/DDBJ whole genome shotgun (WGS) entry which is preliminary data.</text>
</comment>
<sequence>MPAPARPRRPVGVLLQRLLAVLALVAGLTGLVACTPDEPEPSGIDLVAVGGNMGAHPQVTFDAPLAVTETETEELITGEGTVLVDGAAVMVSYLAIDAVTGETIEDTFSSQPEVLLLTEAEAGPLYDELLGRTEGSRLLRVEVGTATKPNPLVLVYDILHTRAWGEEVPPAAGMPVVSRSETGEPTVTIPDTAPPADLSVVQLIRGDGAQVRSGLAVTVRYTTIAWSTGEVVESTWGEGQAPTTVAFTGLIQGWQEGLVDETVGSQVMLIVPPEQAFGDDTLVYVIDVLAVSALNGTDGAGE</sequence>
<gene>
    <name evidence="7" type="ORF">EXU48_18090</name>
</gene>
<name>A0ABY2E0X5_9MICO</name>
<dbReference type="PROSITE" id="PS50059">
    <property type="entry name" value="FKBP_PPIASE"/>
    <property type="match status" value="1"/>
</dbReference>
<comment type="similarity">
    <text evidence="5">Belongs to the FKBP-type PPIase family.</text>
</comment>
<dbReference type="InterPro" id="IPR001179">
    <property type="entry name" value="PPIase_FKBP_dom"/>
</dbReference>
<evidence type="ECO:0000256" key="1">
    <source>
        <dbReference type="ARBA" id="ARBA00000971"/>
    </source>
</evidence>
<evidence type="ECO:0000256" key="5">
    <source>
        <dbReference type="RuleBase" id="RU003915"/>
    </source>
</evidence>
<evidence type="ECO:0000256" key="4">
    <source>
        <dbReference type="PROSITE-ProRule" id="PRU00277"/>
    </source>
</evidence>
<dbReference type="PROSITE" id="PS51257">
    <property type="entry name" value="PROKAR_LIPOPROTEIN"/>
    <property type="match status" value="1"/>
</dbReference>
<comment type="catalytic activity">
    <reaction evidence="1 4 5">
        <text>[protein]-peptidylproline (omega=180) = [protein]-peptidylproline (omega=0)</text>
        <dbReference type="Rhea" id="RHEA:16237"/>
        <dbReference type="Rhea" id="RHEA-COMP:10747"/>
        <dbReference type="Rhea" id="RHEA-COMP:10748"/>
        <dbReference type="ChEBI" id="CHEBI:83833"/>
        <dbReference type="ChEBI" id="CHEBI:83834"/>
        <dbReference type="EC" id="5.2.1.8"/>
    </reaction>
</comment>
<keyword evidence="8" id="KW-1185">Reference proteome</keyword>
<dbReference type="RefSeq" id="WP_133109085.1">
    <property type="nucleotide sequence ID" value="NZ_SMNA01000009.1"/>
</dbReference>
<dbReference type="Gene3D" id="3.10.50.40">
    <property type="match status" value="1"/>
</dbReference>
<evidence type="ECO:0000256" key="2">
    <source>
        <dbReference type="ARBA" id="ARBA00023110"/>
    </source>
</evidence>
<dbReference type="Proteomes" id="UP000504882">
    <property type="component" value="Unassembled WGS sequence"/>
</dbReference>
<evidence type="ECO:0000256" key="3">
    <source>
        <dbReference type="ARBA" id="ARBA00023235"/>
    </source>
</evidence>
<protein>
    <recommendedName>
        <fullName evidence="5">Peptidyl-prolyl cis-trans isomerase</fullName>
        <ecNumber evidence="5">5.2.1.8</ecNumber>
    </recommendedName>
</protein>